<protein>
    <recommendedName>
        <fullName evidence="3">Tyr recombinase domain-containing protein</fullName>
    </recommendedName>
</protein>
<evidence type="ECO:0000259" key="3">
    <source>
        <dbReference type="PROSITE" id="PS51898"/>
    </source>
</evidence>
<feature type="domain" description="Tyr recombinase" evidence="3">
    <location>
        <begin position="117"/>
        <end position="332"/>
    </location>
</feature>
<dbReference type="PROSITE" id="PS51898">
    <property type="entry name" value="TYR_RECOMBINASE"/>
    <property type="match status" value="1"/>
</dbReference>
<accession>A0A9Q1CC53</accession>
<dbReference type="AlphaFoldDB" id="A0A9Q1CC53"/>
<keyword evidence="1" id="KW-0238">DNA-binding</keyword>
<keyword evidence="5" id="KW-1185">Reference proteome</keyword>
<dbReference type="InterPro" id="IPR002104">
    <property type="entry name" value="Integrase_catalytic"/>
</dbReference>
<evidence type="ECO:0000256" key="2">
    <source>
        <dbReference type="ARBA" id="ARBA00023172"/>
    </source>
</evidence>
<dbReference type="GO" id="GO:0006310">
    <property type="term" value="P:DNA recombination"/>
    <property type="evidence" value="ECO:0007669"/>
    <property type="project" value="UniProtKB-KW"/>
</dbReference>
<reference evidence="4" key="1">
    <citation type="submission" date="2021-10" db="EMBL/GenBank/DDBJ databases">
        <title>Tropical sea cucumber genome reveals ecological adaptation and Cuvierian tubules defense mechanism.</title>
        <authorList>
            <person name="Chen T."/>
        </authorList>
    </citation>
    <scope>NUCLEOTIDE SEQUENCE</scope>
    <source>
        <strain evidence="4">Nanhai2018</strain>
        <tissue evidence="4">Muscle</tissue>
    </source>
</reference>
<organism evidence="4 5">
    <name type="scientific">Holothuria leucospilota</name>
    <name type="common">Black long sea cucumber</name>
    <name type="synonym">Mertensiothuria leucospilota</name>
    <dbReference type="NCBI Taxonomy" id="206669"/>
    <lineage>
        <taxon>Eukaryota</taxon>
        <taxon>Metazoa</taxon>
        <taxon>Echinodermata</taxon>
        <taxon>Eleutherozoa</taxon>
        <taxon>Echinozoa</taxon>
        <taxon>Holothuroidea</taxon>
        <taxon>Aspidochirotacea</taxon>
        <taxon>Aspidochirotida</taxon>
        <taxon>Holothuriidae</taxon>
        <taxon>Holothuria</taxon>
    </lineage>
</organism>
<name>A0A9Q1CC53_HOLLE</name>
<keyword evidence="2" id="KW-0233">DNA recombination</keyword>
<dbReference type="Proteomes" id="UP001152320">
    <property type="component" value="Chromosome 4"/>
</dbReference>
<dbReference type="Gene3D" id="1.10.443.10">
    <property type="entry name" value="Intergrase catalytic core"/>
    <property type="match status" value="1"/>
</dbReference>
<evidence type="ECO:0000256" key="1">
    <source>
        <dbReference type="ARBA" id="ARBA00023125"/>
    </source>
</evidence>
<dbReference type="Gene3D" id="1.10.150.130">
    <property type="match status" value="1"/>
</dbReference>
<dbReference type="InterPro" id="IPR013762">
    <property type="entry name" value="Integrase-like_cat_sf"/>
</dbReference>
<dbReference type="OrthoDB" id="2221171at2759"/>
<dbReference type="InterPro" id="IPR052925">
    <property type="entry name" value="Phage_Integrase-like_Recomb"/>
</dbReference>
<dbReference type="EMBL" id="JAIZAY010000004">
    <property type="protein sequence ID" value="KAJ8042572.1"/>
    <property type="molecule type" value="Genomic_DNA"/>
</dbReference>
<dbReference type="InterPro" id="IPR011010">
    <property type="entry name" value="DNA_brk_join_enz"/>
</dbReference>
<dbReference type="GO" id="GO:0003677">
    <property type="term" value="F:DNA binding"/>
    <property type="evidence" value="ECO:0007669"/>
    <property type="project" value="UniProtKB-KW"/>
</dbReference>
<dbReference type="InterPro" id="IPR010998">
    <property type="entry name" value="Integrase_recombinase_N"/>
</dbReference>
<dbReference type="PANTHER" id="PTHR34605">
    <property type="entry name" value="PHAGE_INTEGRASE DOMAIN-CONTAINING PROTEIN"/>
    <property type="match status" value="1"/>
</dbReference>
<dbReference type="GO" id="GO:0015074">
    <property type="term" value="P:DNA integration"/>
    <property type="evidence" value="ECO:0007669"/>
    <property type="project" value="InterPro"/>
</dbReference>
<dbReference type="SUPFAM" id="SSF56349">
    <property type="entry name" value="DNA breaking-rejoining enzymes"/>
    <property type="match status" value="1"/>
</dbReference>
<dbReference type="SUPFAM" id="SSF47823">
    <property type="entry name" value="lambda integrase-like, N-terminal domain"/>
    <property type="match status" value="1"/>
</dbReference>
<evidence type="ECO:0000313" key="5">
    <source>
        <dbReference type="Proteomes" id="UP001152320"/>
    </source>
</evidence>
<sequence length="336" mass="37585">MWTQKLECVGWSPRAIQQFPFCLAPSTLLAYNAILRKLQDFCHSKQAAFPPVDTQIVAQFLCDIADCSSSPRSQLKVALAAMAHMFDNFGFINVCECYHIKMLVEALVKSGTKKPMHRSQVMPIAPFRELFTRWPNNDQLSIKDLRLKTITLMALVLMLRPSDIAPKSVQFDVDGSHSEFVFSLNHVVFMENEAHVTFHGIKNDTTRTGFSVVLQATNDDKLNPVKALKAYIDRTENVRPVNDPVFLTLSPPYRAIAAGTVAAIMNEAIKRAGLEGMGFSAKSFRPTGATAAVDMHCDPDIAMKQGRWKTRSVFFEHYVHSKPPATLATSILEEHQ</sequence>
<dbReference type="PANTHER" id="PTHR34605:SF4">
    <property type="entry name" value="DNA ADENINE METHYLTRANSFERASE"/>
    <property type="match status" value="1"/>
</dbReference>
<proteinExistence type="predicted"/>
<evidence type="ECO:0000313" key="4">
    <source>
        <dbReference type="EMBL" id="KAJ8042572.1"/>
    </source>
</evidence>
<comment type="caution">
    <text evidence="4">The sequence shown here is derived from an EMBL/GenBank/DDBJ whole genome shotgun (WGS) entry which is preliminary data.</text>
</comment>
<gene>
    <name evidence="4" type="ORF">HOLleu_09351</name>
</gene>